<protein>
    <recommendedName>
        <fullName evidence="1">Integrator complex subunit 7 N-terminal domain-containing protein</fullName>
    </recommendedName>
</protein>
<accession>A0ABQ8EYI9</accession>
<dbReference type="InterPro" id="IPR056516">
    <property type="entry name" value="INTS7_N"/>
</dbReference>
<proteinExistence type="predicted"/>
<dbReference type="PANTHER" id="PTHR13322:SF2">
    <property type="entry name" value="INTEGRATOR COMPLEX SUBUNIT 7"/>
    <property type="match status" value="1"/>
</dbReference>
<keyword evidence="3" id="KW-1185">Reference proteome</keyword>
<dbReference type="Proteomes" id="UP001648503">
    <property type="component" value="Unassembled WGS sequence"/>
</dbReference>
<sequence length="793" mass="88411">MAAARVQDDDWINGGHRWLMDTDTAWRSTKIDQRVEALLMLPEHLSKTPTPTVLKSAFLKLSEYWRSCTNDIRVILARVICKCARHIASIGDSDEIIRRIIIVVGSNDPCARSLSLLVLGHLSFAIRDRSEIHIRVFKELERTTSREIAAGAYAVDRIWSTQKKITSLGHLNILGELIRHAEVLDDEGNLSLRLAHVLRNSDQDFHQAVNALDMCTALSNQSCTPISIESRSAALQRTIAVLSMQFPAFLPKQIGSMVSVLQNDQSNESQVLDLQESCYGTGTGTLFVYTKVFERGSHPFSEAIDLYGLEAKIVLVLNSIVLAESVLPEYASALLDISQLALIVYNFSSSLTKKQPFESTSFDLAKRILTISTSIPTITVQFRKLIGSVWNLCEIVNAENRHQILDEMIKNKNALIVLASVWSHRSEKHSTLSLSSTISSSLDYSMCQNIDPKHMLIQELLVSGMASSEVIRIDDMLDMIDSPLVLGWIKTIWHMGNANMVLESFSNGGSVVSIKSARLSFEEALTQLYLLDSLGLSRKFQIAYIQLHIKLLRLVQRVRDLWLYLDLKAQGTTIIVSQSLADSCSSHANGSQGFYVGFATQLRKMRVGQVASFVGRQIDQLLKTLDLAPKPSTLESILSVVFALRPTPRFFFNSKTQLQFKLHVTPLPKAGHSLVLRRKTVLVLQLEGFASFESETRHTSAAISDHCRMDARFTVTAHSQNGAQVAQTTTICHIKQPAGYFSTSCSLKTDMLPERFHVSVSSRLESSISADNSILKSWRVADPVRIGIRLVKE</sequence>
<feature type="domain" description="Integrator complex subunit 7 N-terminal" evidence="1">
    <location>
        <begin position="19"/>
        <end position="275"/>
    </location>
</feature>
<name>A0ABQ8EYI9_9FUNG</name>
<organism evidence="2 3">
    <name type="scientific">Batrachochytrium salamandrivorans</name>
    <dbReference type="NCBI Taxonomy" id="1357716"/>
    <lineage>
        <taxon>Eukaryota</taxon>
        <taxon>Fungi</taxon>
        <taxon>Fungi incertae sedis</taxon>
        <taxon>Chytridiomycota</taxon>
        <taxon>Chytridiomycota incertae sedis</taxon>
        <taxon>Chytridiomycetes</taxon>
        <taxon>Rhizophydiales</taxon>
        <taxon>Rhizophydiales incertae sedis</taxon>
        <taxon>Batrachochytrium</taxon>
    </lineage>
</organism>
<evidence type="ECO:0000313" key="2">
    <source>
        <dbReference type="EMBL" id="KAH6587250.1"/>
    </source>
</evidence>
<evidence type="ECO:0000259" key="1">
    <source>
        <dbReference type="Pfam" id="PF24436"/>
    </source>
</evidence>
<comment type="caution">
    <text evidence="2">The sequence shown here is derived from an EMBL/GenBank/DDBJ whole genome shotgun (WGS) entry which is preliminary data.</text>
</comment>
<gene>
    <name evidence="2" type="ORF">BASA50_001383</name>
</gene>
<dbReference type="InterPro" id="IPR033060">
    <property type="entry name" value="INTS7"/>
</dbReference>
<dbReference type="EMBL" id="JAFCIX010000567">
    <property type="protein sequence ID" value="KAH6587250.1"/>
    <property type="molecule type" value="Genomic_DNA"/>
</dbReference>
<dbReference type="PANTHER" id="PTHR13322">
    <property type="entry name" value="C1ORF73 PROTEIN"/>
    <property type="match status" value="1"/>
</dbReference>
<evidence type="ECO:0000313" key="3">
    <source>
        <dbReference type="Proteomes" id="UP001648503"/>
    </source>
</evidence>
<dbReference type="Pfam" id="PF24436">
    <property type="entry name" value="INTS7_N"/>
    <property type="match status" value="1"/>
</dbReference>
<reference evidence="2 3" key="1">
    <citation type="submission" date="2021-02" db="EMBL/GenBank/DDBJ databases">
        <title>Variation within the Batrachochytrium salamandrivorans European outbreak.</title>
        <authorList>
            <person name="Kelly M."/>
            <person name="Pasmans F."/>
            <person name="Shea T.P."/>
            <person name="Munoz J.F."/>
            <person name="Carranza S."/>
            <person name="Cuomo C.A."/>
            <person name="Martel A."/>
        </authorList>
    </citation>
    <scope>NUCLEOTIDE SEQUENCE [LARGE SCALE GENOMIC DNA]</scope>
    <source>
        <strain evidence="2 3">AMFP18/2</strain>
    </source>
</reference>